<feature type="signal peptide" evidence="1">
    <location>
        <begin position="1"/>
        <end position="24"/>
    </location>
</feature>
<dbReference type="STRING" id="29495.EA26_06485"/>
<proteinExistence type="predicted"/>
<evidence type="ECO:0000313" key="4">
    <source>
        <dbReference type="Proteomes" id="UP000029994"/>
    </source>
</evidence>
<evidence type="ECO:0000256" key="1">
    <source>
        <dbReference type="SAM" id="SignalP"/>
    </source>
</evidence>
<dbReference type="eggNOG" id="COG1073">
    <property type="taxonomic scope" value="Bacteria"/>
</dbReference>
<gene>
    <name evidence="3" type="ORF">EA26_06485</name>
</gene>
<dbReference type="AlphaFoldDB" id="A0A099LTL8"/>
<dbReference type="InterPro" id="IPR022742">
    <property type="entry name" value="Hydrolase_4"/>
</dbReference>
<reference evidence="3 4" key="1">
    <citation type="submission" date="2014-04" db="EMBL/GenBank/DDBJ databases">
        <title>Genome sequencing of Vibrio navarrensis strains.</title>
        <authorList>
            <person name="Gladney L.M."/>
            <person name="Katz L.S."/>
            <person name="Marino-Ramirez L."/>
            <person name="Jordan I.K."/>
        </authorList>
    </citation>
    <scope>NUCLEOTIDE SEQUENCE [LARGE SCALE GENOMIC DNA]</scope>
    <source>
        <strain evidence="3 4">ATCC 51183</strain>
    </source>
</reference>
<keyword evidence="4" id="KW-1185">Reference proteome</keyword>
<protein>
    <recommendedName>
        <fullName evidence="2">Serine aminopeptidase S33 domain-containing protein</fullName>
    </recommendedName>
</protein>
<dbReference type="GeneID" id="43682843"/>
<dbReference type="InterPro" id="IPR029058">
    <property type="entry name" value="AB_hydrolase_fold"/>
</dbReference>
<dbReference type="InterPro" id="IPR053145">
    <property type="entry name" value="AB_hydrolase_Est10"/>
</dbReference>
<dbReference type="Pfam" id="PF12146">
    <property type="entry name" value="Hydrolase_4"/>
    <property type="match status" value="1"/>
</dbReference>
<comment type="caution">
    <text evidence="3">The sequence shown here is derived from an EMBL/GenBank/DDBJ whole genome shotgun (WGS) entry which is preliminary data.</text>
</comment>
<feature type="chain" id="PRO_5001950173" description="Serine aminopeptidase S33 domain-containing protein" evidence="1">
    <location>
        <begin position="25"/>
        <end position="336"/>
    </location>
</feature>
<dbReference type="Proteomes" id="UP000029994">
    <property type="component" value="Unassembled WGS sequence"/>
</dbReference>
<dbReference type="EMBL" id="JMCG01000001">
    <property type="protein sequence ID" value="KGK10969.1"/>
    <property type="molecule type" value="Genomic_DNA"/>
</dbReference>
<organism evidence="3 4">
    <name type="scientific">Vibrio navarrensis</name>
    <dbReference type="NCBI Taxonomy" id="29495"/>
    <lineage>
        <taxon>Bacteria</taxon>
        <taxon>Pseudomonadati</taxon>
        <taxon>Pseudomonadota</taxon>
        <taxon>Gammaproteobacteria</taxon>
        <taxon>Vibrionales</taxon>
        <taxon>Vibrionaceae</taxon>
        <taxon>Vibrio</taxon>
    </lineage>
</organism>
<accession>A0A099LTL8</accession>
<keyword evidence="1" id="KW-0732">Signal</keyword>
<sequence length="336" mass="38351">MKVLTKILLSTLLLCLSVSFPLHAKEQRVRFQSGGNILAGYYLSTEKTTDNKGVILFVHGDGALSYDAYGYYEPIWQRLIDNGYAVFSWDKPGVGDSTGNWLNQSMQDRQQEVHDAIAFVKNHFRHQAKSVGLMGFSQAGWVVPAVAKNNDEVDFFIGVGFAINWMQQSWYLTKTRLEANGANENDIAKAYQHHLQEIAFWQANPTYADYQTQYANQPDLMSEECFHFAKLNAFADASHDYQNLTKPGLILLGEQDLNVDINHTHRRLSKLFEGKNSLTIKRIANATHSLLKHPTFNTQTPGTWFLIKLYWYGDDAYAREFFDTLDTWLSQVTQAQ</sequence>
<dbReference type="GO" id="GO:0052689">
    <property type="term" value="F:carboxylic ester hydrolase activity"/>
    <property type="evidence" value="ECO:0007669"/>
    <property type="project" value="TreeGrafter"/>
</dbReference>
<dbReference type="Gene3D" id="3.40.50.1820">
    <property type="entry name" value="alpha/beta hydrolase"/>
    <property type="match status" value="1"/>
</dbReference>
<dbReference type="PANTHER" id="PTHR43265">
    <property type="entry name" value="ESTERASE ESTD"/>
    <property type="match status" value="1"/>
</dbReference>
<evidence type="ECO:0000313" key="3">
    <source>
        <dbReference type="EMBL" id="KGK10969.1"/>
    </source>
</evidence>
<dbReference type="PANTHER" id="PTHR43265:SF1">
    <property type="entry name" value="ESTERASE ESTD"/>
    <property type="match status" value="1"/>
</dbReference>
<dbReference type="RefSeq" id="WP_052079641.1">
    <property type="nucleotide sequence ID" value="NZ_CP061845.1"/>
</dbReference>
<feature type="domain" description="Serine aminopeptidase S33" evidence="2">
    <location>
        <begin position="50"/>
        <end position="292"/>
    </location>
</feature>
<dbReference type="SUPFAM" id="SSF53474">
    <property type="entry name" value="alpha/beta-Hydrolases"/>
    <property type="match status" value="1"/>
</dbReference>
<evidence type="ECO:0000259" key="2">
    <source>
        <dbReference type="Pfam" id="PF12146"/>
    </source>
</evidence>
<name>A0A099LTL8_9VIBR</name>